<name>A0A162TP39_PHYB8</name>
<dbReference type="GeneID" id="28997846"/>
<dbReference type="VEuPathDB" id="FungiDB:PHYBLDRAFT_173094"/>
<proteinExistence type="predicted"/>
<keyword evidence="2" id="KW-1185">Reference proteome</keyword>
<dbReference type="EMBL" id="KV440994">
    <property type="protein sequence ID" value="OAD68673.1"/>
    <property type="molecule type" value="Genomic_DNA"/>
</dbReference>
<protein>
    <submittedName>
        <fullName evidence="1">Uncharacterized protein</fullName>
    </submittedName>
</protein>
<dbReference type="RefSeq" id="XP_018286713.1">
    <property type="nucleotide sequence ID" value="XM_018436940.1"/>
</dbReference>
<dbReference type="AlphaFoldDB" id="A0A162TP39"/>
<reference evidence="2" key="1">
    <citation type="submission" date="2015-06" db="EMBL/GenBank/DDBJ databases">
        <title>Expansion of signal transduction pathways in fungi by whole-genome duplication.</title>
        <authorList>
            <consortium name="DOE Joint Genome Institute"/>
            <person name="Corrochano L.M."/>
            <person name="Kuo A."/>
            <person name="Marcet-Houben M."/>
            <person name="Polaino S."/>
            <person name="Salamov A."/>
            <person name="Villalobos J.M."/>
            <person name="Alvarez M.I."/>
            <person name="Avalos J."/>
            <person name="Benito E.P."/>
            <person name="Benoit I."/>
            <person name="Burger G."/>
            <person name="Camino L.P."/>
            <person name="Canovas D."/>
            <person name="Cerda-Olmedo E."/>
            <person name="Cheng J.-F."/>
            <person name="Dominguez A."/>
            <person name="Elias M."/>
            <person name="Eslava A.P."/>
            <person name="Glaser F."/>
            <person name="Grimwood J."/>
            <person name="Gutierrez G."/>
            <person name="Heitman J."/>
            <person name="Henrissat B."/>
            <person name="Iturriaga E.A."/>
            <person name="Lang B.F."/>
            <person name="Lavin J.L."/>
            <person name="Lee S."/>
            <person name="Li W."/>
            <person name="Lindquist E."/>
            <person name="Lopez-Garcia S."/>
            <person name="Luque E.M."/>
            <person name="Marcos A.T."/>
            <person name="Martin J."/>
            <person name="McCluskey K."/>
            <person name="Medina H.R."/>
            <person name="Miralles-Duran A."/>
            <person name="Miyazaki A."/>
            <person name="Munoz-Torres E."/>
            <person name="Oguiza J.A."/>
            <person name="Ohm R."/>
            <person name="Olmedo M."/>
            <person name="Orejas M."/>
            <person name="Ortiz-Castellanos L."/>
            <person name="Pisabarro A.G."/>
            <person name="Rodriguez-Romero J."/>
            <person name="Ruiz-Herrera J."/>
            <person name="Ruiz-Vazquez R."/>
            <person name="Sanz C."/>
            <person name="Schackwitz W."/>
            <person name="Schmutz J."/>
            <person name="Shahriari M."/>
            <person name="Shelest E."/>
            <person name="Silva-Franco F."/>
            <person name="Soanes D."/>
            <person name="Syed K."/>
            <person name="Tagua V.G."/>
            <person name="Talbot N.J."/>
            <person name="Thon M."/>
            <person name="De vries R.P."/>
            <person name="Wiebenga A."/>
            <person name="Yadav J.S."/>
            <person name="Braun E.L."/>
            <person name="Baker S."/>
            <person name="Garre V."/>
            <person name="Horwitz B."/>
            <person name="Torres-Martinez S."/>
            <person name="Idnurm A."/>
            <person name="Herrera-Estrella A."/>
            <person name="Gabaldon T."/>
            <person name="Grigoriev I.V."/>
        </authorList>
    </citation>
    <scope>NUCLEOTIDE SEQUENCE [LARGE SCALE GENOMIC DNA]</scope>
    <source>
        <strain evidence="2">NRRL 1555(-)</strain>
    </source>
</reference>
<gene>
    <name evidence="1" type="ORF">PHYBLDRAFT_173094</name>
</gene>
<evidence type="ECO:0000313" key="1">
    <source>
        <dbReference type="EMBL" id="OAD68673.1"/>
    </source>
</evidence>
<dbReference type="InParanoid" id="A0A162TP39"/>
<sequence length="129" mass="14751">MYKAVSRFKQHQLAQTLIKAISLQKFTNSLNPTEIPTVHITVYISNHTIVDNRGKLRNLANNIYEQDLKASFRKDYDAKFETSIENFCGISGYKIRIDNEGLMDTRAKLVRPAYFSESKVGQAYEVLTG</sequence>
<dbReference type="Proteomes" id="UP000077315">
    <property type="component" value="Unassembled WGS sequence"/>
</dbReference>
<evidence type="ECO:0000313" key="2">
    <source>
        <dbReference type="Proteomes" id="UP000077315"/>
    </source>
</evidence>
<organism evidence="1 2">
    <name type="scientific">Phycomyces blakesleeanus (strain ATCC 8743b / DSM 1359 / FGSC 10004 / NBRC 33097 / NRRL 1555)</name>
    <dbReference type="NCBI Taxonomy" id="763407"/>
    <lineage>
        <taxon>Eukaryota</taxon>
        <taxon>Fungi</taxon>
        <taxon>Fungi incertae sedis</taxon>
        <taxon>Mucoromycota</taxon>
        <taxon>Mucoromycotina</taxon>
        <taxon>Mucoromycetes</taxon>
        <taxon>Mucorales</taxon>
        <taxon>Phycomycetaceae</taxon>
        <taxon>Phycomyces</taxon>
    </lineage>
</organism>
<accession>A0A162TP39</accession>